<protein>
    <recommendedName>
        <fullName evidence="1">Target of rapamycin complex 2 subunit MAPKAP1-like Ras-binding domain-containing protein</fullName>
    </recommendedName>
</protein>
<sequence>MESPDVPLRWLRDQALSKRIDDEGPDIISDCSEMREYVLETIDQEGVPLNLDMPICSTGCSEFLLLRINSSRGDFSLSPYRTVTECSKQMSKASTNAPSADRPEPLGRGVRGVAEATLSLPSLSYTDFASTAMANVYLVERVHRYMPNSSVSLSINFMRIFFLPLTRFLLQTTRFAEVIFYDLGKSVVLSD</sequence>
<dbReference type="InterPro" id="IPR057339">
    <property type="entry name" value="RBD_SIN1"/>
</dbReference>
<dbReference type="Proteomes" id="UP000271098">
    <property type="component" value="Unassembled WGS sequence"/>
</dbReference>
<accession>A0A3P7M4C7</accession>
<dbReference type="EMBL" id="UYRT01081283">
    <property type="protein sequence ID" value="VDN24195.1"/>
    <property type="molecule type" value="Genomic_DNA"/>
</dbReference>
<dbReference type="OrthoDB" id="241990at2759"/>
<evidence type="ECO:0000313" key="2">
    <source>
        <dbReference type="EMBL" id="VDN24195.1"/>
    </source>
</evidence>
<proteinExistence type="predicted"/>
<dbReference type="Pfam" id="PF25322">
    <property type="entry name" value="RBD_SIN1"/>
    <property type="match status" value="1"/>
</dbReference>
<feature type="domain" description="Target of rapamycin complex 2 subunit MAPKAP1-like Ras-binding" evidence="1">
    <location>
        <begin position="1"/>
        <end position="67"/>
    </location>
</feature>
<dbReference type="AlphaFoldDB" id="A0A3P7M4C7"/>
<organism evidence="2 3">
    <name type="scientific">Gongylonema pulchrum</name>
    <dbReference type="NCBI Taxonomy" id="637853"/>
    <lineage>
        <taxon>Eukaryota</taxon>
        <taxon>Metazoa</taxon>
        <taxon>Ecdysozoa</taxon>
        <taxon>Nematoda</taxon>
        <taxon>Chromadorea</taxon>
        <taxon>Rhabditida</taxon>
        <taxon>Spirurina</taxon>
        <taxon>Spiruromorpha</taxon>
        <taxon>Spiruroidea</taxon>
        <taxon>Gongylonematidae</taxon>
        <taxon>Gongylonema</taxon>
    </lineage>
</organism>
<evidence type="ECO:0000313" key="3">
    <source>
        <dbReference type="Proteomes" id="UP000271098"/>
    </source>
</evidence>
<gene>
    <name evidence="2" type="ORF">GPUH_LOCUS14455</name>
</gene>
<reference evidence="2 3" key="1">
    <citation type="submission" date="2018-11" db="EMBL/GenBank/DDBJ databases">
        <authorList>
            <consortium name="Pathogen Informatics"/>
        </authorList>
    </citation>
    <scope>NUCLEOTIDE SEQUENCE [LARGE SCALE GENOMIC DNA]</scope>
</reference>
<name>A0A3P7M4C7_9BILA</name>
<keyword evidence="3" id="KW-1185">Reference proteome</keyword>
<evidence type="ECO:0000259" key="1">
    <source>
        <dbReference type="Pfam" id="PF25322"/>
    </source>
</evidence>